<proteinExistence type="predicted"/>
<evidence type="ECO:0000313" key="1">
    <source>
        <dbReference type="EnsemblPlants" id="AVESA.00010b.r2.7AG1212650.1.CDS.1"/>
    </source>
</evidence>
<sequence>MVVSPCPKELRSLYQLILNNFHITILLPLIATILLKSIWLSPDKILVWFGALLSAHHFFLTFLPITTITYYAIQRPRAVYLVNYACFRPDSTWRAPMATYIEHKRLEPFFDEGTFHFVKRMLQRSGLGNETCVPPSLRYIPPLHGLSESRAEAQHIIFTVIDDLIMKTGINPNAIDILIVNCSLFNPTPSLADMIVRRYNFRDDIRNMQLSGMGCSAGLIALGLARNLLQTAPSGAHALLVSTEISTGIYYTGKKRSMQLTNALFRTGGAAILLSSSKAKARFEITQIVRKSASTQDNAYRCVFREEDEEGNLGINLSKDLLDIAGKALRDNITTLGPNVLPFSEKFKFLLTFIQRKVLNGRTPLYVPDFRTAFEHFCIHAGGRAVIDGVQQSLCLSNEHAEPSRMTLHRFGNTSSSSVWYELAYSDAKGRIKKGERVWMIGFGSGYKCISVVWKCIQPTQHADMAWADCIHRYPVNL</sequence>
<dbReference type="EnsemblPlants" id="AVESA.00010b.r2.7AG1212650.1">
    <property type="protein sequence ID" value="AVESA.00010b.r2.7AG1212650.1.CDS.1"/>
    <property type="gene ID" value="AVESA.00010b.r2.7AG1212650"/>
</dbReference>
<keyword evidence="2" id="KW-1185">Reference proteome</keyword>
<organism evidence="1 2">
    <name type="scientific">Avena sativa</name>
    <name type="common">Oat</name>
    <dbReference type="NCBI Taxonomy" id="4498"/>
    <lineage>
        <taxon>Eukaryota</taxon>
        <taxon>Viridiplantae</taxon>
        <taxon>Streptophyta</taxon>
        <taxon>Embryophyta</taxon>
        <taxon>Tracheophyta</taxon>
        <taxon>Spermatophyta</taxon>
        <taxon>Magnoliopsida</taxon>
        <taxon>Liliopsida</taxon>
        <taxon>Poales</taxon>
        <taxon>Poaceae</taxon>
        <taxon>BOP clade</taxon>
        <taxon>Pooideae</taxon>
        <taxon>Poodae</taxon>
        <taxon>Poeae</taxon>
        <taxon>Poeae Chloroplast Group 1 (Aveneae type)</taxon>
        <taxon>Aveninae</taxon>
        <taxon>Avena</taxon>
    </lineage>
</organism>
<accession>A0ACD5ZTV5</accession>
<protein>
    <submittedName>
        <fullName evidence="1">Uncharacterized protein</fullName>
    </submittedName>
</protein>
<name>A0ACD5ZTV5_AVESA</name>
<reference evidence="1" key="2">
    <citation type="submission" date="2025-09" db="UniProtKB">
        <authorList>
            <consortium name="EnsemblPlants"/>
        </authorList>
    </citation>
    <scope>IDENTIFICATION</scope>
</reference>
<evidence type="ECO:0000313" key="2">
    <source>
        <dbReference type="Proteomes" id="UP001732700"/>
    </source>
</evidence>
<reference evidence="1" key="1">
    <citation type="submission" date="2021-05" db="EMBL/GenBank/DDBJ databases">
        <authorList>
            <person name="Scholz U."/>
            <person name="Mascher M."/>
            <person name="Fiebig A."/>
        </authorList>
    </citation>
    <scope>NUCLEOTIDE SEQUENCE [LARGE SCALE GENOMIC DNA]</scope>
</reference>
<dbReference type="Proteomes" id="UP001732700">
    <property type="component" value="Chromosome 7A"/>
</dbReference>